<reference evidence="2" key="1">
    <citation type="journal article" date="2020" name="New Phytol.">
        <title>Comparative genomics reveals dynamic genome evolution in host specialist ectomycorrhizal fungi.</title>
        <authorList>
            <person name="Lofgren L.A."/>
            <person name="Nguyen N.H."/>
            <person name="Vilgalys R."/>
            <person name="Ruytinx J."/>
            <person name="Liao H.L."/>
            <person name="Branco S."/>
            <person name="Kuo A."/>
            <person name="LaButti K."/>
            <person name="Lipzen A."/>
            <person name="Andreopoulos W."/>
            <person name="Pangilinan J."/>
            <person name="Riley R."/>
            <person name="Hundley H."/>
            <person name="Na H."/>
            <person name="Barry K."/>
            <person name="Grigoriev I.V."/>
            <person name="Stajich J.E."/>
            <person name="Kennedy P.G."/>
        </authorList>
    </citation>
    <scope>NUCLEOTIDE SEQUENCE</scope>
    <source>
        <strain evidence="2">MN1</strain>
    </source>
</reference>
<proteinExistence type="predicted"/>
<dbReference type="OrthoDB" id="2205812at2759"/>
<dbReference type="Proteomes" id="UP000807769">
    <property type="component" value="Unassembled WGS sequence"/>
</dbReference>
<evidence type="ECO:0000313" key="2">
    <source>
        <dbReference type="EMBL" id="KAG1816752.1"/>
    </source>
</evidence>
<organism evidence="2 3">
    <name type="scientific">Suillus subaureus</name>
    <dbReference type="NCBI Taxonomy" id="48587"/>
    <lineage>
        <taxon>Eukaryota</taxon>
        <taxon>Fungi</taxon>
        <taxon>Dikarya</taxon>
        <taxon>Basidiomycota</taxon>
        <taxon>Agaricomycotina</taxon>
        <taxon>Agaricomycetes</taxon>
        <taxon>Agaricomycetidae</taxon>
        <taxon>Boletales</taxon>
        <taxon>Suillineae</taxon>
        <taxon>Suillaceae</taxon>
        <taxon>Suillus</taxon>
    </lineage>
</organism>
<evidence type="ECO:0000313" key="3">
    <source>
        <dbReference type="Proteomes" id="UP000807769"/>
    </source>
</evidence>
<feature type="region of interest" description="Disordered" evidence="1">
    <location>
        <begin position="120"/>
        <end position="141"/>
    </location>
</feature>
<dbReference type="RefSeq" id="XP_041193312.1">
    <property type="nucleotide sequence ID" value="XM_041330932.1"/>
</dbReference>
<keyword evidence="3" id="KW-1185">Reference proteome</keyword>
<evidence type="ECO:0000256" key="1">
    <source>
        <dbReference type="SAM" id="MobiDB-lite"/>
    </source>
</evidence>
<dbReference type="AlphaFoldDB" id="A0A9P7EBW9"/>
<dbReference type="EMBL" id="JABBWG010000015">
    <property type="protein sequence ID" value="KAG1816752.1"/>
    <property type="molecule type" value="Genomic_DNA"/>
</dbReference>
<protein>
    <submittedName>
        <fullName evidence="2">Uncharacterized protein</fullName>
    </submittedName>
</protein>
<accession>A0A9P7EBW9</accession>
<dbReference type="GeneID" id="64624949"/>
<comment type="caution">
    <text evidence="2">The sequence shown here is derived from an EMBL/GenBank/DDBJ whole genome shotgun (WGS) entry which is preliminary data.</text>
</comment>
<name>A0A9P7EBW9_9AGAM</name>
<gene>
    <name evidence="2" type="ORF">BJ212DRAFT_1271086</name>
</gene>
<sequence length="141" mass="15911">MLKTAKKLNLSFVPPKLSKNLKMQLPTWFHLGAPPKTYNKSKDKCLQTNHETNTIKDLLTTSKRIHTNTTSPKHSPRKNCACQACKTDRNNGCLNPHKCAASANMILNKLNQKLNPLAKSNTDDLTLTHHRKEKTTKPSQQ</sequence>